<evidence type="ECO:0000259" key="13">
    <source>
        <dbReference type="PROSITE" id="PS50994"/>
    </source>
</evidence>
<dbReference type="OrthoDB" id="9950135at2759"/>
<dbReference type="SUPFAM" id="SSF56672">
    <property type="entry name" value="DNA/RNA polymerases"/>
    <property type="match status" value="1"/>
</dbReference>
<feature type="coiled-coil region" evidence="9">
    <location>
        <begin position="1625"/>
        <end position="1652"/>
    </location>
</feature>
<evidence type="ECO:0000259" key="11">
    <source>
        <dbReference type="PROSITE" id="PS50158"/>
    </source>
</evidence>
<dbReference type="Gene3D" id="3.10.10.10">
    <property type="entry name" value="HIV Type 1 Reverse Transcriptase, subunit A, domain 1"/>
    <property type="match status" value="1"/>
</dbReference>
<dbReference type="InterPro" id="IPR021109">
    <property type="entry name" value="Peptidase_aspartic_dom_sf"/>
</dbReference>
<dbReference type="InterPro" id="IPR001878">
    <property type="entry name" value="Znf_CCHC"/>
</dbReference>
<dbReference type="PROSITE" id="PS50158">
    <property type="entry name" value="ZF_CCHC"/>
    <property type="match status" value="1"/>
</dbReference>
<evidence type="ECO:0000313" key="15">
    <source>
        <dbReference type="Proteomes" id="UP000024635"/>
    </source>
</evidence>
<keyword evidence="5" id="KW-0255">Endonuclease</keyword>
<dbReference type="PROSITE" id="PS50994">
    <property type="entry name" value="INTEGRASE"/>
    <property type="match status" value="1"/>
</dbReference>
<evidence type="ECO:0000256" key="2">
    <source>
        <dbReference type="ARBA" id="ARBA00022679"/>
    </source>
</evidence>
<dbReference type="EMBL" id="JARK01001382">
    <property type="protein sequence ID" value="EYC12727.1"/>
    <property type="molecule type" value="Genomic_DNA"/>
</dbReference>
<dbReference type="CDD" id="cd01647">
    <property type="entry name" value="RT_LTR"/>
    <property type="match status" value="1"/>
</dbReference>
<dbReference type="GO" id="GO:0019899">
    <property type="term" value="F:enzyme binding"/>
    <property type="evidence" value="ECO:0007669"/>
    <property type="project" value="UniProtKB-ARBA"/>
</dbReference>
<dbReference type="FunFam" id="1.10.340.70:FF:000001">
    <property type="entry name" value="Retrovirus-related Pol polyprotein from transposon gypsy-like Protein"/>
    <property type="match status" value="1"/>
</dbReference>
<evidence type="ECO:0000256" key="6">
    <source>
        <dbReference type="ARBA" id="ARBA00022801"/>
    </source>
</evidence>
<feature type="compositionally biased region" description="Basic and acidic residues" evidence="10">
    <location>
        <begin position="461"/>
        <end position="486"/>
    </location>
</feature>
<keyword evidence="7" id="KW-0695">RNA-directed DNA polymerase</keyword>
<dbReference type="InterPro" id="IPR041588">
    <property type="entry name" value="Integrase_H2C2"/>
</dbReference>
<dbReference type="GO" id="GO:0005737">
    <property type="term" value="C:cytoplasm"/>
    <property type="evidence" value="ECO:0007669"/>
    <property type="project" value="UniProtKB-ARBA"/>
</dbReference>
<dbReference type="InterPro" id="IPR050951">
    <property type="entry name" value="Retrovirus_Pol_polyprotein"/>
</dbReference>
<evidence type="ECO:0000256" key="8">
    <source>
        <dbReference type="PROSITE-ProRule" id="PRU00047"/>
    </source>
</evidence>
<sequence>MGVQDEDMRDLSDEEDAQVRSVSTSRISFPDSLLSSELEVIGEILQSIPESIRVEVGDHKVSARYKEKHNESLSKRIGELVQRMNSLKENCKVVRVLHGSVTNALQQRGIDSEQEWEQYLATIERDGELLAEICEILNTDVLQIVKVVRQVKHKADAYDEEEEIGGVKLNGELLQRVSGERQDNAQLHEVHLQETPKREQIGASCAHDWKRCVATSSEGTREAAGQQINLEVLNCLQSLSCVDPGIYKGKPNENFKEFVRRFRRKYQRAVLGDQTLVEILGDDHLGGRAKSVFLSLPVEVKNRGFDEVIKEMGKLLSEDSVAGRIRAIAELRDMKMRPNQDVADFCVALEKLGRKANPDATIGDRSLEFAQILLANLKHWPEHVQLLSALHTVRPERAYEEVKQLALSIELSKKLYGAGEEKVPDRRLDWKRRSTFYHNRTPKELGSEGESKFGQPGITERNQRFENRSRRGPLDGHGSPRREPEVRSNGSDSNARSMRSDAKKCFNCSRFGHISRECPLKGAQVREIVEKPTKEPIVESRTGGKNISQILKNARSLGIRTKQWKQEEQRLIGYKMSVSATLLGHRIPAMLDTGSMISIIPVAVLAQAKHRGFDVDNLEVIGEEEIEPVYDASGNRMEFLGAVKILVELEGGNKSVVAFHIVDNRDEEILLGTNSLDNLGVELRIGRQCGVRKAMESQQSSLVTVTKRVYIPPHTSAIVSARCARKGDMEGILWPSRQGVSNGVFKIQSEEFRIPVMNTRDEPMILRAGEEIGQWGTEKWKESWEDLNPLMLDSAVDELSFEDRQRLLFDQIKTSSNVAEICADVRDVLDEFADAFAVCDRELTGTKIVEMDIDTGEHKPIKMKTRPVPLGIRKKLKDLLEDLEKRQIIEKSHSEWAFPIVLVEKKDGSLRLCVDYRELNKKIKLDSYPLPTIDAVLQSLAGKKFFSTLDLCSGYWQIPLSPEAREKSAFTTPEGLFQFRVTPFGLSTSPPVFQRLMDTVLHDLLGAEVFCYIDDIIICTDTRKRHIEMLRKVCAKLQEAGLRLKAQKCVLLQRKVSFLGHVIDSEGVHMDPKKVESIQNYPTPTNGKDLRTFLGMASFYRKFCLGFSKWAGPLFALTSPKSVWKWTDEHDDAFRRMKEMIISAPVLIQPDIERARNGSRPFIICTDASGIGLGAVLSQEGDDKQLHPVYFASKGLSKAERRYHVTDLEALAVVFALRRFHMFIYGLPTMVLTDHQPLTALFKRSNVSARVLRWSLEVQRYNLEIKYVKGKTNVVADALSRGAARWGTVESIQGLDEAVVNSISVQEKSNWMKELENDEDFMDIIKCLQNGEKDTVLSPRGTHKERRVADFELDNGDLKMYLPDGKLVFVVPKSSRHAVFQEAHAGTFAGHFSAHKVLNQLKKEVFWPSMWQDVHRWTRECQRCYVHNPKSAIVPPLKPIITSKPFEVVGIDILELGPTTSGNRYAVTVIDHFSKFAAAYPVPDKSAETVARTFFTRWIAEGCRWPKSILSDRGGEFENKVMAEIMRITKVDHIMTKGYNPRENGITERLNGTIVAMLRRSTVVPAEWDVRLPFCMMAYNMTPHRSTGESPYFILHGMDPNYPSAVIPNGGVSWYSMDKSLDDYKSQLLQAIAETHDRVKEYNERVRESMKRAYDERNKVDFRKHPKVGDRVYLLSPNEKAMNVHPKLVCEWSGPYRVLETSQNSALITRMGENSEPVRVQFDVLRVVPACISDEPIDTKTTRGKRGRKPVKIRVNKLMVRNFSGAVLMSPLEKGHLLFKCSDGCLEDAHLSDIDGCRFPGAVGKEPITTLWSAWLATSIFKRTDLDLGEKIKYHREGTVCFDADALKNVLKMAYHRCIDWTDFICNTRKVVQHAPIEGNYFESSYDEALKSVRAELDREAVKSRSEKEGPIGYAAGEGAIALEKDGMRGEILTKMVTTFDRLLSVLEEWSAFKTWIIMWPIDDKMDEQKSKKLLQFVKTQIDSGGKIVTVWPPINEKNSVKWKAIAGLWTSLDEALSRMDDGSQIFTTASSTYVHGKLFIEAGSPECGCQYYCSRIGAGVPKYVYEAVRKKAVGALLPPFPDFRYGTSGTMSSTGEGMFGNGGRRVGHHLPAKRVRV</sequence>
<dbReference type="GO" id="GO:0015074">
    <property type="term" value="P:DNA integration"/>
    <property type="evidence" value="ECO:0007669"/>
    <property type="project" value="InterPro"/>
</dbReference>
<dbReference type="PANTHER" id="PTHR37984:SF5">
    <property type="entry name" value="PROTEIN NYNRIN-LIKE"/>
    <property type="match status" value="1"/>
</dbReference>
<evidence type="ECO:0000256" key="4">
    <source>
        <dbReference type="ARBA" id="ARBA00022722"/>
    </source>
</evidence>
<proteinExistence type="predicted"/>
<dbReference type="STRING" id="53326.A0A016UCZ9"/>
<keyword evidence="6" id="KW-0378">Hydrolase</keyword>
<dbReference type="CDD" id="cd00303">
    <property type="entry name" value="retropepsin_like"/>
    <property type="match status" value="1"/>
</dbReference>
<dbReference type="Gene3D" id="3.10.20.370">
    <property type="match status" value="1"/>
</dbReference>
<dbReference type="GO" id="GO:0004519">
    <property type="term" value="F:endonuclease activity"/>
    <property type="evidence" value="ECO:0007669"/>
    <property type="project" value="UniProtKB-KW"/>
</dbReference>
<dbReference type="InterPro" id="IPR043502">
    <property type="entry name" value="DNA/RNA_pol_sf"/>
</dbReference>
<feature type="region of interest" description="Disordered" evidence="10">
    <location>
        <begin position="440"/>
        <end position="499"/>
    </location>
</feature>
<evidence type="ECO:0000256" key="9">
    <source>
        <dbReference type="SAM" id="Coils"/>
    </source>
</evidence>
<name>A0A016UCZ9_9BILA</name>
<dbReference type="InterPro" id="IPR012337">
    <property type="entry name" value="RNaseH-like_sf"/>
</dbReference>
<dbReference type="InterPro" id="IPR001584">
    <property type="entry name" value="Integrase_cat-core"/>
</dbReference>
<feature type="domain" description="CCHC-type" evidence="11">
    <location>
        <begin position="504"/>
        <end position="519"/>
    </location>
</feature>
<dbReference type="SUPFAM" id="SSF53098">
    <property type="entry name" value="Ribonuclease H-like"/>
    <property type="match status" value="1"/>
</dbReference>
<keyword evidence="8" id="KW-0862">Zinc</keyword>
<gene>
    <name evidence="14" type="primary">Acey_s0046.g1391</name>
    <name evidence="14" type="ORF">Y032_0046g1391</name>
</gene>
<dbReference type="FunFam" id="3.30.70.270:FF:000020">
    <property type="entry name" value="Transposon Tf2-6 polyprotein-like Protein"/>
    <property type="match status" value="1"/>
</dbReference>
<dbReference type="FunFam" id="3.30.420.10:FF:000032">
    <property type="entry name" value="Retrovirus-related Pol polyprotein from transposon 297-like Protein"/>
    <property type="match status" value="1"/>
</dbReference>
<keyword evidence="8" id="KW-0863">Zinc-finger</keyword>
<keyword evidence="9" id="KW-0175">Coiled coil</keyword>
<keyword evidence="4" id="KW-0540">Nuclease</keyword>
<dbReference type="Gene3D" id="3.30.70.270">
    <property type="match status" value="2"/>
</dbReference>
<keyword evidence="8" id="KW-0479">Metal-binding</keyword>
<dbReference type="Pfam" id="PF00078">
    <property type="entry name" value="RVT_1"/>
    <property type="match status" value="1"/>
</dbReference>
<dbReference type="GO" id="GO:0008270">
    <property type="term" value="F:zinc ion binding"/>
    <property type="evidence" value="ECO:0007669"/>
    <property type="project" value="UniProtKB-KW"/>
</dbReference>
<feature type="domain" description="Reverse transcriptase" evidence="12">
    <location>
        <begin position="884"/>
        <end position="1063"/>
    </location>
</feature>
<keyword evidence="15" id="KW-1185">Reference proteome</keyword>
<keyword evidence="3" id="KW-0548">Nucleotidyltransferase</keyword>
<dbReference type="PROSITE" id="PS50878">
    <property type="entry name" value="RT_POL"/>
    <property type="match status" value="1"/>
</dbReference>
<organism evidence="14 15">
    <name type="scientific">Ancylostoma ceylanicum</name>
    <dbReference type="NCBI Taxonomy" id="53326"/>
    <lineage>
        <taxon>Eukaryota</taxon>
        <taxon>Metazoa</taxon>
        <taxon>Ecdysozoa</taxon>
        <taxon>Nematoda</taxon>
        <taxon>Chromadorea</taxon>
        <taxon>Rhabditida</taxon>
        <taxon>Rhabditina</taxon>
        <taxon>Rhabditomorpha</taxon>
        <taxon>Strongyloidea</taxon>
        <taxon>Ancylostomatidae</taxon>
        <taxon>Ancylostomatinae</taxon>
        <taxon>Ancylostoma</taxon>
    </lineage>
</organism>
<feature type="compositionally biased region" description="Acidic residues" evidence="10">
    <location>
        <begin position="1"/>
        <end position="16"/>
    </location>
</feature>
<dbReference type="Pfam" id="PF00098">
    <property type="entry name" value="zf-CCHC"/>
    <property type="match status" value="1"/>
</dbReference>
<feature type="domain" description="Integrase catalytic" evidence="13">
    <location>
        <begin position="1441"/>
        <end position="1599"/>
    </location>
</feature>
<dbReference type="GO" id="GO:0003964">
    <property type="term" value="F:RNA-directed DNA polymerase activity"/>
    <property type="evidence" value="ECO:0007669"/>
    <property type="project" value="UniProtKB-KW"/>
</dbReference>
<dbReference type="FunFam" id="3.10.20.370:FF:000001">
    <property type="entry name" value="Retrovirus-related Pol polyprotein from transposon 17.6-like protein"/>
    <property type="match status" value="1"/>
</dbReference>
<dbReference type="InterPro" id="IPR000477">
    <property type="entry name" value="RT_dom"/>
</dbReference>
<evidence type="ECO:0000259" key="12">
    <source>
        <dbReference type="PROSITE" id="PS50878"/>
    </source>
</evidence>
<dbReference type="GO" id="GO:0003676">
    <property type="term" value="F:nucleic acid binding"/>
    <property type="evidence" value="ECO:0007669"/>
    <property type="project" value="InterPro"/>
</dbReference>
<dbReference type="Pfam" id="PF17917">
    <property type="entry name" value="RT_RNaseH"/>
    <property type="match status" value="1"/>
</dbReference>
<evidence type="ECO:0000256" key="3">
    <source>
        <dbReference type="ARBA" id="ARBA00022695"/>
    </source>
</evidence>
<reference evidence="15" key="1">
    <citation type="journal article" date="2015" name="Nat. Genet.">
        <title>The genome and transcriptome of the zoonotic hookworm Ancylostoma ceylanicum identify infection-specific gene families.</title>
        <authorList>
            <person name="Schwarz E.M."/>
            <person name="Hu Y."/>
            <person name="Antoshechkin I."/>
            <person name="Miller M.M."/>
            <person name="Sternberg P.W."/>
            <person name="Aroian R.V."/>
        </authorList>
    </citation>
    <scope>NUCLEOTIDE SEQUENCE</scope>
    <source>
        <strain evidence="15">HY135</strain>
    </source>
</reference>
<dbReference type="Gene3D" id="2.40.70.10">
    <property type="entry name" value="Acid Proteases"/>
    <property type="match status" value="1"/>
</dbReference>
<evidence type="ECO:0000256" key="5">
    <source>
        <dbReference type="ARBA" id="ARBA00022759"/>
    </source>
</evidence>
<dbReference type="InterPro" id="IPR036397">
    <property type="entry name" value="RNaseH_sf"/>
</dbReference>
<dbReference type="InterPro" id="IPR036875">
    <property type="entry name" value="Znf_CCHC_sf"/>
</dbReference>
<dbReference type="Gene3D" id="4.10.60.10">
    <property type="entry name" value="Zinc finger, CCHC-type"/>
    <property type="match status" value="1"/>
</dbReference>
<dbReference type="Pfam" id="PF00665">
    <property type="entry name" value="rve"/>
    <property type="match status" value="1"/>
</dbReference>
<dbReference type="SUPFAM" id="SSF57756">
    <property type="entry name" value="Retrovirus zinc finger-like domains"/>
    <property type="match status" value="1"/>
</dbReference>
<evidence type="ECO:0000256" key="1">
    <source>
        <dbReference type="ARBA" id="ARBA00012493"/>
    </source>
</evidence>
<dbReference type="InterPro" id="IPR043128">
    <property type="entry name" value="Rev_trsase/Diguanyl_cyclase"/>
</dbReference>
<evidence type="ECO:0000256" key="7">
    <source>
        <dbReference type="ARBA" id="ARBA00022918"/>
    </source>
</evidence>
<dbReference type="Gene3D" id="3.30.420.10">
    <property type="entry name" value="Ribonuclease H-like superfamily/Ribonuclease H"/>
    <property type="match status" value="1"/>
</dbReference>
<dbReference type="EC" id="2.7.7.49" evidence="1"/>
<dbReference type="Pfam" id="PF17921">
    <property type="entry name" value="Integrase_H2C2"/>
    <property type="match status" value="1"/>
</dbReference>
<protein>
    <recommendedName>
        <fullName evidence="1">RNA-directed DNA polymerase</fullName>
        <ecNumber evidence="1">2.7.7.49</ecNumber>
    </recommendedName>
</protein>
<feature type="compositionally biased region" description="Basic and acidic residues" evidence="10">
    <location>
        <begin position="441"/>
        <end position="451"/>
    </location>
</feature>
<comment type="caution">
    <text evidence="14">The sequence shown here is derived from an EMBL/GenBank/DDBJ whole genome shotgun (WGS) entry which is preliminary data.</text>
</comment>
<evidence type="ECO:0000256" key="10">
    <source>
        <dbReference type="SAM" id="MobiDB-lite"/>
    </source>
</evidence>
<dbReference type="Proteomes" id="UP000024635">
    <property type="component" value="Unassembled WGS sequence"/>
</dbReference>
<dbReference type="PANTHER" id="PTHR37984">
    <property type="entry name" value="PROTEIN CBG26694"/>
    <property type="match status" value="1"/>
</dbReference>
<keyword evidence="2" id="KW-0808">Transferase</keyword>
<dbReference type="CDD" id="cd09274">
    <property type="entry name" value="RNase_HI_RT_Ty3"/>
    <property type="match status" value="1"/>
</dbReference>
<feature type="compositionally biased region" description="Polar residues" evidence="10">
    <location>
        <begin position="488"/>
        <end position="497"/>
    </location>
</feature>
<dbReference type="GO" id="GO:0042575">
    <property type="term" value="C:DNA polymerase complex"/>
    <property type="evidence" value="ECO:0007669"/>
    <property type="project" value="UniProtKB-ARBA"/>
</dbReference>
<evidence type="ECO:0000313" key="14">
    <source>
        <dbReference type="EMBL" id="EYC12727.1"/>
    </source>
</evidence>
<accession>A0A016UCZ9</accession>
<dbReference type="Gene3D" id="1.10.340.70">
    <property type="match status" value="1"/>
</dbReference>
<feature type="region of interest" description="Disordered" evidence="10">
    <location>
        <begin position="1"/>
        <end position="23"/>
    </location>
</feature>
<dbReference type="SMART" id="SM00343">
    <property type="entry name" value="ZnF_C2HC"/>
    <property type="match status" value="1"/>
</dbReference>
<dbReference type="InterPro" id="IPR041373">
    <property type="entry name" value="RT_RNaseH"/>
</dbReference>
<dbReference type="GO" id="GO:0016787">
    <property type="term" value="F:hydrolase activity"/>
    <property type="evidence" value="ECO:0007669"/>
    <property type="project" value="UniProtKB-KW"/>
</dbReference>